<dbReference type="PANTHER" id="PTHR30627">
    <property type="entry name" value="PEPTIDOGLYCAN D,D-TRANSPEPTIDASE"/>
    <property type="match status" value="1"/>
</dbReference>
<dbReference type="PANTHER" id="PTHR30627:SF24">
    <property type="entry name" value="PENICILLIN-BINDING PROTEIN 4B"/>
    <property type="match status" value="1"/>
</dbReference>
<dbReference type="Pfam" id="PF00905">
    <property type="entry name" value="Transpeptidase"/>
    <property type="match status" value="1"/>
</dbReference>
<dbReference type="GO" id="GO:0071555">
    <property type="term" value="P:cell wall organization"/>
    <property type="evidence" value="ECO:0007669"/>
    <property type="project" value="TreeGrafter"/>
</dbReference>
<evidence type="ECO:0000313" key="3">
    <source>
        <dbReference type="EMBL" id="CAB4910287.1"/>
    </source>
</evidence>
<dbReference type="Gene3D" id="3.40.710.10">
    <property type="entry name" value="DD-peptidase/beta-lactamase superfamily"/>
    <property type="match status" value="1"/>
</dbReference>
<dbReference type="GO" id="GO:0071972">
    <property type="term" value="F:peptidoglycan L,D-transpeptidase activity"/>
    <property type="evidence" value="ECO:0007669"/>
    <property type="project" value="TreeGrafter"/>
</dbReference>
<dbReference type="InterPro" id="IPR054120">
    <property type="entry name" value="PBPA_dimer"/>
</dbReference>
<protein>
    <submittedName>
        <fullName evidence="3">Unannotated protein</fullName>
    </submittedName>
</protein>
<dbReference type="GO" id="GO:0008658">
    <property type="term" value="F:penicillin binding"/>
    <property type="evidence" value="ECO:0007669"/>
    <property type="project" value="InterPro"/>
</dbReference>
<dbReference type="Pfam" id="PF21922">
    <property type="entry name" value="PBP_dimer_2"/>
    <property type="match status" value="1"/>
</dbReference>
<dbReference type="InterPro" id="IPR012338">
    <property type="entry name" value="Beta-lactam/transpept-like"/>
</dbReference>
<dbReference type="AlphaFoldDB" id="A0A6J7GP61"/>
<reference evidence="3" key="1">
    <citation type="submission" date="2020-05" db="EMBL/GenBank/DDBJ databases">
        <authorList>
            <person name="Chiriac C."/>
            <person name="Salcher M."/>
            <person name="Ghai R."/>
            <person name="Kavagutti S V."/>
        </authorList>
    </citation>
    <scope>NUCLEOTIDE SEQUENCE</scope>
</reference>
<gene>
    <name evidence="3" type="ORF">UFOPK3610_00743</name>
</gene>
<organism evidence="3">
    <name type="scientific">freshwater metagenome</name>
    <dbReference type="NCBI Taxonomy" id="449393"/>
    <lineage>
        <taxon>unclassified sequences</taxon>
        <taxon>metagenomes</taxon>
        <taxon>ecological metagenomes</taxon>
    </lineage>
</organism>
<dbReference type="EMBL" id="CAFBMR010000020">
    <property type="protein sequence ID" value="CAB4910287.1"/>
    <property type="molecule type" value="Genomic_DNA"/>
</dbReference>
<feature type="domain" description="Penicillin-binding protein transpeptidase" evidence="1">
    <location>
        <begin position="155"/>
        <end position="482"/>
    </location>
</feature>
<evidence type="ECO:0000259" key="2">
    <source>
        <dbReference type="Pfam" id="PF21922"/>
    </source>
</evidence>
<name>A0A6J7GP61_9ZZZZ</name>
<dbReference type="InterPro" id="IPR050515">
    <property type="entry name" value="Beta-lactam/transpept"/>
</dbReference>
<dbReference type="GO" id="GO:0005886">
    <property type="term" value="C:plasma membrane"/>
    <property type="evidence" value="ECO:0007669"/>
    <property type="project" value="TreeGrafter"/>
</dbReference>
<sequence length="487" mass="52025">MSRSIRRIGIALIFLMIALLVNISFIQVFQGDNYRSQADNKRVLLEEYVRERGPILVDSEPIARSVDTGGELKYERVYPEGPMYVSATGFYSILYGATGLERTENDVLSGSSDLFFFDRIDQLISGRKPKGGAVTTTLNPAAQKVAWQGIKGTIGAVVAIEPATGRILALVQSPSFDPNRLSTHDTEAMRIYYNDLLNDPSEPMLNRPLVTTNPPGSTFKVVTAAAALESGRFTPSSLVPGPAVYDLPGSTKTLRNWTGADCGPKGMVTLIEALAQSCNTAFAWMGNELGADALRAQAERFGFDKAFEVPLRASTSEFPANPDEPLTAYSAIGQYDVRATALQMAMVAAGVGNGGIVMNPYLVQEIRGPDLAILKTFEPTEYGRALTPEHATQLQDMMVAVVDHGTATTLQGITDANGNPVRVGAKTGTAQTSPDRPPVAWMIAMAPANNPTVAVAVMIQSPGEAEVSGNAISGPVARSVLEAILQQ</sequence>
<feature type="domain" description="Penicillin binding protein A dimerisation" evidence="2">
    <location>
        <begin position="52"/>
        <end position="134"/>
    </location>
</feature>
<dbReference type="SUPFAM" id="SSF56601">
    <property type="entry name" value="beta-lactamase/transpeptidase-like"/>
    <property type="match status" value="1"/>
</dbReference>
<accession>A0A6J7GP61</accession>
<proteinExistence type="predicted"/>
<dbReference type="Gene3D" id="3.90.1310.10">
    <property type="entry name" value="Penicillin-binding protein 2a (Domain 2)"/>
    <property type="match status" value="1"/>
</dbReference>
<dbReference type="InterPro" id="IPR001460">
    <property type="entry name" value="PCN-bd_Tpept"/>
</dbReference>
<evidence type="ECO:0000259" key="1">
    <source>
        <dbReference type="Pfam" id="PF00905"/>
    </source>
</evidence>